<reference evidence="2" key="1">
    <citation type="submission" date="2016-06" db="EMBL/GenBank/DDBJ databases">
        <title>Parallel loss of symbiosis genes in relatives of nitrogen-fixing non-legume Parasponia.</title>
        <authorList>
            <person name="Van Velzen R."/>
            <person name="Holmer R."/>
            <person name="Bu F."/>
            <person name="Rutten L."/>
            <person name="Van Zeijl A."/>
            <person name="Liu W."/>
            <person name="Santuari L."/>
            <person name="Cao Q."/>
            <person name="Sharma T."/>
            <person name="Shen D."/>
            <person name="Roswanjaya Y."/>
            <person name="Wardhani T."/>
            <person name="Kalhor M.S."/>
            <person name="Jansen J."/>
            <person name="Van den Hoogen J."/>
            <person name="Gungor B."/>
            <person name="Hartog M."/>
            <person name="Hontelez J."/>
            <person name="Verver J."/>
            <person name="Yang W.-C."/>
            <person name="Schijlen E."/>
            <person name="Repin R."/>
            <person name="Schilthuizen M."/>
            <person name="Schranz E."/>
            <person name="Heidstra R."/>
            <person name="Miyata K."/>
            <person name="Fedorova E."/>
            <person name="Kohlen W."/>
            <person name="Bisseling T."/>
            <person name="Smit S."/>
            <person name="Geurts R."/>
        </authorList>
    </citation>
    <scope>NUCLEOTIDE SEQUENCE [LARGE SCALE GENOMIC DNA]</scope>
    <source>
        <strain evidence="2">cv. WU1-14</strain>
    </source>
</reference>
<keyword evidence="2" id="KW-1185">Reference proteome</keyword>
<protein>
    <submittedName>
        <fullName evidence="1">Uncharacterized protein</fullName>
    </submittedName>
</protein>
<evidence type="ECO:0000313" key="2">
    <source>
        <dbReference type="Proteomes" id="UP000237105"/>
    </source>
</evidence>
<proteinExistence type="predicted"/>
<dbReference type="AlphaFoldDB" id="A0A2P5CSG5"/>
<organism evidence="1 2">
    <name type="scientific">Parasponia andersonii</name>
    <name type="common">Sponia andersonii</name>
    <dbReference type="NCBI Taxonomy" id="3476"/>
    <lineage>
        <taxon>Eukaryota</taxon>
        <taxon>Viridiplantae</taxon>
        <taxon>Streptophyta</taxon>
        <taxon>Embryophyta</taxon>
        <taxon>Tracheophyta</taxon>
        <taxon>Spermatophyta</taxon>
        <taxon>Magnoliopsida</taxon>
        <taxon>eudicotyledons</taxon>
        <taxon>Gunneridae</taxon>
        <taxon>Pentapetalae</taxon>
        <taxon>rosids</taxon>
        <taxon>fabids</taxon>
        <taxon>Rosales</taxon>
        <taxon>Cannabaceae</taxon>
        <taxon>Parasponia</taxon>
    </lineage>
</organism>
<dbReference type="EMBL" id="JXTB01000099">
    <property type="protein sequence ID" value="PON63999.1"/>
    <property type="molecule type" value="Genomic_DNA"/>
</dbReference>
<name>A0A2P5CSG5_PARAD</name>
<sequence length="170" mass="19611">MIRMNSHLLHLPHKHFGFRYSPMLTKAIQNGAICDDIRENAICNHFFIQIKSLIKALLLTVCSNNCGECNKVWFHIYEPVIIQNVINFQISINIVLLRSKNVVNKTFGLFKITNLAKSIDQRIVSNNIRKITLPYFILHQLESITHLSNFAVSINQGVQTYNIHMNSSLY</sequence>
<evidence type="ECO:0000313" key="1">
    <source>
        <dbReference type="EMBL" id="PON63999.1"/>
    </source>
</evidence>
<dbReference type="Proteomes" id="UP000237105">
    <property type="component" value="Unassembled WGS sequence"/>
</dbReference>
<comment type="caution">
    <text evidence="1">The sequence shown here is derived from an EMBL/GenBank/DDBJ whole genome shotgun (WGS) entry which is preliminary data.</text>
</comment>
<dbReference type="OrthoDB" id="10275756at2759"/>
<gene>
    <name evidence="1" type="ORF">PanWU01x14_127660</name>
</gene>
<accession>A0A2P5CSG5</accession>